<organism evidence="3 4">
    <name type="scientific">Geodia barretti</name>
    <name type="common">Barrett's horny sponge</name>
    <dbReference type="NCBI Taxonomy" id="519541"/>
    <lineage>
        <taxon>Eukaryota</taxon>
        <taxon>Metazoa</taxon>
        <taxon>Porifera</taxon>
        <taxon>Demospongiae</taxon>
        <taxon>Heteroscleromorpha</taxon>
        <taxon>Tetractinellida</taxon>
        <taxon>Astrophorina</taxon>
        <taxon>Geodiidae</taxon>
        <taxon>Geodia</taxon>
    </lineage>
</organism>
<feature type="domain" description="Extradiol ring-cleavage dioxygenase class III enzyme subunit B" evidence="2">
    <location>
        <begin position="69"/>
        <end position="303"/>
    </location>
</feature>
<dbReference type="AlphaFoldDB" id="A0AA35RJ05"/>
<keyword evidence="3" id="KW-0223">Dioxygenase</keyword>
<dbReference type="Gene3D" id="3.40.830.10">
    <property type="entry name" value="LigB-like"/>
    <property type="match status" value="1"/>
</dbReference>
<feature type="region of interest" description="Disordered" evidence="1">
    <location>
        <begin position="8"/>
        <end position="27"/>
    </location>
</feature>
<evidence type="ECO:0000259" key="2">
    <source>
        <dbReference type="Pfam" id="PF02900"/>
    </source>
</evidence>
<dbReference type="Proteomes" id="UP001174909">
    <property type="component" value="Unassembled WGS sequence"/>
</dbReference>
<reference evidence="3" key="1">
    <citation type="submission" date="2023-03" db="EMBL/GenBank/DDBJ databases">
        <authorList>
            <person name="Steffen K."/>
            <person name="Cardenas P."/>
        </authorList>
    </citation>
    <scope>NUCLEOTIDE SEQUENCE</scope>
</reference>
<evidence type="ECO:0000313" key="4">
    <source>
        <dbReference type="Proteomes" id="UP001174909"/>
    </source>
</evidence>
<keyword evidence="4" id="KW-1185">Reference proteome</keyword>
<dbReference type="InterPro" id="IPR004183">
    <property type="entry name" value="Xdiol_dOase_suB"/>
</dbReference>
<dbReference type="Pfam" id="PF02900">
    <property type="entry name" value="LigB"/>
    <property type="match status" value="1"/>
</dbReference>
<evidence type="ECO:0000256" key="1">
    <source>
        <dbReference type="SAM" id="MobiDB-lite"/>
    </source>
</evidence>
<keyword evidence="3" id="KW-0560">Oxidoreductase</keyword>
<protein>
    <submittedName>
        <fullName evidence="3">Gallate dioxygenase</fullName>
    </submittedName>
</protein>
<sequence length="331" mass="36214">MADLVLGLASSHSPQLSTPAEGWAGRGERDKGHLELIGTDGITSNFEDLLARCDASRIAKEITQEKFEQRHQQNQKAISHLSKKLHDAKLDVLVMVGDDQQEYLLDDNMPAFCVYWGDQVKVAGHEAGPSTGGQHLIGYHTEDQYAPTDSSFGRHIIEQLMESEFDVGRSSHLDPRKGGRAKGGIGHAFGYVYNRLMTGDTIPTIPIMLNTYYPPNQPTPKRCHNLGQALQEAIASWPKDIRVGILASGGLSHFVVDEELDQAALAGMQAKSVEQLIALPREKINSGSSEIRNWIVVAGATEQLDMTVVDYVPCYRSPAGTGCAMGFATWE</sequence>
<comment type="caution">
    <text evidence="3">The sequence shown here is derived from an EMBL/GenBank/DDBJ whole genome shotgun (WGS) entry which is preliminary data.</text>
</comment>
<proteinExistence type="predicted"/>
<dbReference type="GO" id="GO:0008198">
    <property type="term" value="F:ferrous iron binding"/>
    <property type="evidence" value="ECO:0007669"/>
    <property type="project" value="InterPro"/>
</dbReference>
<gene>
    <name evidence="3" type="ORF">GBAR_LOCUS7965</name>
</gene>
<dbReference type="EMBL" id="CASHTH010001184">
    <property type="protein sequence ID" value="CAI8012418.1"/>
    <property type="molecule type" value="Genomic_DNA"/>
</dbReference>
<name>A0AA35RJ05_GEOBA</name>
<accession>A0AA35RJ05</accession>
<dbReference type="SUPFAM" id="SSF53213">
    <property type="entry name" value="LigB-like"/>
    <property type="match status" value="1"/>
</dbReference>
<evidence type="ECO:0000313" key="3">
    <source>
        <dbReference type="EMBL" id="CAI8012418.1"/>
    </source>
</evidence>
<dbReference type="GO" id="GO:0016702">
    <property type="term" value="F:oxidoreductase activity, acting on single donors with incorporation of molecular oxygen, incorporation of two atoms of oxygen"/>
    <property type="evidence" value="ECO:0007669"/>
    <property type="project" value="UniProtKB-ARBA"/>
</dbReference>